<dbReference type="EMBL" id="BAAAPM010000009">
    <property type="protein sequence ID" value="GAA1738225.1"/>
    <property type="molecule type" value="Genomic_DNA"/>
</dbReference>
<keyword evidence="1" id="KW-0812">Transmembrane</keyword>
<dbReference type="PANTHER" id="PTHR40076:SF1">
    <property type="entry name" value="MEMBRANE PROTEIN"/>
    <property type="match status" value="1"/>
</dbReference>
<dbReference type="InterPro" id="IPR010380">
    <property type="entry name" value="DUF975"/>
</dbReference>
<comment type="caution">
    <text evidence="2">The sequence shown here is derived from an EMBL/GenBank/DDBJ whole genome shotgun (WGS) entry which is preliminary data.</text>
</comment>
<reference evidence="3" key="1">
    <citation type="journal article" date="2019" name="Int. J. Syst. Evol. Microbiol.">
        <title>The Global Catalogue of Microorganisms (GCM) 10K type strain sequencing project: providing services to taxonomists for standard genome sequencing and annotation.</title>
        <authorList>
            <consortium name="The Broad Institute Genomics Platform"/>
            <consortium name="The Broad Institute Genome Sequencing Center for Infectious Disease"/>
            <person name="Wu L."/>
            <person name="Ma J."/>
        </authorList>
    </citation>
    <scope>NUCLEOTIDE SEQUENCE [LARGE SCALE GENOMIC DNA]</scope>
    <source>
        <strain evidence="3">JCM 15589</strain>
    </source>
</reference>
<protein>
    <recommendedName>
        <fullName evidence="4">Membrane protein YesL</fullName>
    </recommendedName>
</protein>
<evidence type="ECO:0000313" key="2">
    <source>
        <dbReference type="EMBL" id="GAA1738225.1"/>
    </source>
</evidence>
<feature type="transmembrane region" description="Helical" evidence="1">
    <location>
        <begin position="101"/>
        <end position="120"/>
    </location>
</feature>
<feature type="transmembrane region" description="Helical" evidence="1">
    <location>
        <begin position="190"/>
        <end position="209"/>
    </location>
</feature>
<dbReference type="PANTHER" id="PTHR40076">
    <property type="entry name" value="MEMBRANE PROTEIN-RELATED"/>
    <property type="match status" value="1"/>
</dbReference>
<feature type="transmembrane region" description="Helical" evidence="1">
    <location>
        <begin position="126"/>
        <end position="144"/>
    </location>
</feature>
<feature type="transmembrane region" description="Helical" evidence="1">
    <location>
        <begin position="59"/>
        <end position="80"/>
    </location>
</feature>
<keyword evidence="1" id="KW-1133">Transmembrane helix</keyword>
<gene>
    <name evidence="2" type="ORF">GCM10009809_36670</name>
</gene>
<organism evidence="2 3">
    <name type="scientific">Isoptericola hypogeus</name>
    <dbReference type="NCBI Taxonomy" id="300179"/>
    <lineage>
        <taxon>Bacteria</taxon>
        <taxon>Bacillati</taxon>
        <taxon>Actinomycetota</taxon>
        <taxon>Actinomycetes</taxon>
        <taxon>Micrococcales</taxon>
        <taxon>Promicromonosporaceae</taxon>
        <taxon>Isoptericola</taxon>
    </lineage>
</organism>
<dbReference type="Proteomes" id="UP001501138">
    <property type="component" value="Unassembled WGS sequence"/>
</dbReference>
<keyword evidence="1" id="KW-0472">Membrane</keyword>
<evidence type="ECO:0000256" key="1">
    <source>
        <dbReference type="SAM" id="Phobius"/>
    </source>
</evidence>
<accession>A0ABP4VZL1</accession>
<name>A0ABP4VZL1_9MICO</name>
<keyword evidence="3" id="KW-1185">Reference proteome</keyword>
<sequence length="214" mass="22964">MSYGWRKVTSNFGAWLLVALVFLGVNVLYTWLTGGFERYQEMYDVNGATVAMPQMGGDAAVAALVSLVGSIISYLITAFLTRGALDETTGRKPGVGDFFRISNGFQVVLAAFVVTILTTIGLILCILPGLVVIIFSAFVYYFALERREGAFTAISSSFSLVGKSFGSVFLLLLTLLGVNILGAIPFGLGLFLTIPLSYVAVGFAFRRLIGQQPA</sequence>
<evidence type="ECO:0000313" key="3">
    <source>
        <dbReference type="Proteomes" id="UP001501138"/>
    </source>
</evidence>
<evidence type="ECO:0008006" key="4">
    <source>
        <dbReference type="Google" id="ProtNLM"/>
    </source>
</evidence>
<feature type="transmembrane region" description="Helical" evidence="1">
    <location>
        <begin position="165"/>
        <end position="184"/>
    </location>
</feature>
<proteinExistence type="predicted"/>
<feature type="transmembrane region" description="Helical" evidence="1">
    <location>
        <begin position="12"/>
        <end position="32"/>
    </location>
</feature>